<gene>
    <name evidence="1" type="ORF">ODALV1_LOCUS23100</name>
</gene>
<evidence type="ECO:0000313" key="1">
    <source>
        <dbReference type="EMBL" id="CAL8129344.1"/>
    </source>
</evidence>
<dbReference type="EMBL" id="CAXLJM020000076">
    <property type="protein sequence ID" value="CAL8129344.1"/>
    <property type="molecule type" value="Genomic_DNA"/>
</dbReference>
<keyword evidence="2" id="KW-1185">Reference proteome</keyword>
<proteinExistence type="predicted"/>
<protein>
    <recommendedName>
        <fullName evidence="3">Glycogenin-1</fullName>
    </recommendedName>
</protein>
<evidence type="ECO:0000313" key="2">
    <source>
        <dbReference type="Proteomes" id="UP001642540"/>
    </source>
</evidence>
<comment type="caution">
    <text evidence="1">The sequence shown here is derived from an EMBL/GenBank/DDBJ whole genome shotgun (WGS) entry which is preliminary data.</text>
</comment>
<accession>A0ABP1RJZ4</accession>
<dbReference type="SUPFAM" id="SSF53448">
    <property type="entry name" value="Nucleotide-diphospho-sugar transferases"/>
    <property type="match status" value="1"/>
</dbReference>
<evidence type="ECO:0008006" key="3">
    <source>
        <dbReference type="Google" id="ProtNLM"/>
    </source>
</evidence>
<name>A0ABP1RJZ4_9HEXA</name>
<sequence>MAGIANQVWITSALSDTDVSNTLCLLLSLRKTFTSRKLVVVVSDKVSSFHLKVLRHLSDHLFFVNEKWNTAELKLDDFVKLFILTLKSFETCVYLSPTNVVIKNCDDIFEQSDLLPGFVWVSDDELSCFLARPTPEVFDSLIKAVSNNSGSGCLPARTLACQGPFACEDTCLLGHLPARRFAC</sequence>
<dbReference type="Proteomes" id="UP001642540">
    <property type="component" value="Unassembled WGS sequence"/>
</dbReference>
<reference evidence="1 2" key="1">
    <citation type="submission" date="2024-08" db="EMBL/GenBank/DDBJ databases">
        <authorList>
            <person name="Cucini C."/>
            <person name="Frati F."/>
        </authorList>
    </citation>
    <scope>NUCLEOTIDE SEQUENCE [LARGE SCALE GENOMIC DNA]</scope>
</reference>
<dbReference type="InterPro" id="IPR029044">
    <property type="entry name" value="Nucleotide-diphossugar_trans"/>
</dbReference>
<organism evidence="1 2">
    <name type="scientific">Orchesella dallaii</name>
    <dbReference type="NCBI Taxonomy" id="48710"/>
    <lineage>
        <taxon>Eukaryota</taxon>
        <taxon>Metazoa</taxon>
        <taxon>Ecdysozoa</taxon>
        <taxon>Arthropoda</taxon>
        <taxon>Hexapoda</taxon>
        <taxon>Collembola</taxon>
        <taxon>Entomobryomorpha</taxon>
        <taxon>Entomobryoidea</taxon>
        <taxon>Orchesellidae</taxon>
        <taxon>Orchesellinae</taxon>
        <taxon>Orchesella</taxon>
    </lineage>
</organism>
<dbReference type="Gene3D" id="3.90.550.10">
    <property type="entry name" value="Spore Coat Polysaccharide Biosynthesis Protein SpsA, Chain A"/>
    <property type="match status" value="1"/>
</dbReference>